<dbReference type="GeneID" id="54555695"/>
<accession>A0A6A6JXU6</accession>
<evidence type="ECO:0000256" key="1">
    <source>
        <dbReference type="SAM" id="Phobius"/>
    </source>
</evidence>
<keyword evidence="1" id="KW-0472">Membrane</keyword>
<feature type="transmembrane region" description="Helical" evidence="1">
    <location>
        <begin position="487"/>
        <end position="510"/>
    </location>
</feature>
<keyword evidence="1" id="KW-1133">Transmembrane helix</keyword>
<dbReference type="AlphaFoldDB" id="A0A6A6JXU6"/>
<reference evidence="2" key="1">
    <citation type="journal article" date="2020" name="Stud. Mycol.">
        <title>101 Dothideomycetes genomes: a test case for predicting lifestyles and emergence of pathogens.</title>
        <authorList>
            <person name="Haridas S."/>
            <person name="Albert R."/>
            <person name="Binder M."/>
            <person name="Bloem J."/>
            <person name="Labutti K."/>
            <person name="Salamov A."/>
            <person name="Andreopoulos B."/>
            <person name="Baker S."/>
            <person name="Barry K."/>
            <person name="Bills G."/>
            <person name="Bluhm B."/>
            <person name="Cannon C."/>
            <person name="Castanera R."/>
            <person name="Culley D."/>
            <person name="Daum C."/>
            <person name="Ezra D."/>
            <person name="Gonzalez J."/>
            <person name="Henrissat B."/>
            <person name="Kuo A."/>
            <person name="Liang C."/>
            <person name="Lipzen A."/>
            <person name="Lutzoni F."/>
            <person name="Magnuson J."/>
            <person name="Mondo S."/>
            <person name="Nolan M."/>
            <person name="Ohm R."/>
            <person name="Pangilinan J."/>
            <person name="Park H.-J."/>
            <person name="Ramirez L."/>
            <person name="Alfaro M."/>
            <person name="Sun H."/>
            <person name="Tritt A."/>
            <person name="Yoshinaga Y."/>
            <person name="Zwiers L.-H."/>
            <person name="Turgeon B."/>
            <person name="Goodwin S."/>
            <person name="Spatafora J."/>
            <person name="Crous P."/>
            <person name="Grigoriev I."/>
        </authorList>
    </citation>
    <scope>NUCLEOTIDE SEQUENCE</scope>
    <source>
        <strain evidence="2">CBS 379.55</strain>
    </source>
</reference>
<keyword evidence="3" id="KW-1185">Reference proteome</keyword>
<dbReference type="EMBL" id="ML986484">
    <property type="protein sequence ID" value="KAF2280903.1"/>
    <property type="molecule type" value="Genomic_DNA"/>
</dbReference>
<dbReference type="Proteomes" id="UP000800097">
    <property type="component" value="Unassembled WGS sequence"/>
</dbReference>
<evidence type="ECO:0000313" key="2">
    <source>
        <dbReference type="EMBL" id="KAF2280903.1"/>
    </source>
</evidence>
<name>A0A6A6JXU6_WESOR</name>
<protein>
    <submittedName>
        <fullName evidence="2">Uncharacterized protein</fullName>
    </submittedName>
</protein>
<evidence type="ECO:0000313" key="3">
    <source>
        <dbReference type="Proteomes" id="UP000800097"/>
    </source>
</evidence>
<dbReference type="RefSeq" id="XP_033658440.1">
    <property type="nucleotide sequence ID" value="XM_033802520.1"/>
</dbReference>
<proteinExistence type="predicted"/>
<keyword evidence="1" id="KW-0812">Transmembrane</keyword>
<organism evidence="2 3">
    <name type="scientific">Westerdykella ornata</name>
    <dbReference type="NCBI Taxonomy" id="318751"/>
    <lineage>
        <taxon>Eukaryota</taxon>
        <taxon>Fungi</taxon>
        <taxon>Dikarya</taxon>
        <taxon>Ascomycota</taxon>
        <taxon>Pezizomycotina</taxon>
        <taxon>Dothideomycetes</taxon>
        <taxon>Pleosporomycetidae</taxon>
        <taxon>Pleosporales</taxon>
        <taxon>Sporormiaceae</taxon>
        <taxon>Westerdykella</taxon>
    </lineage>
</organism>
<gene>
    <name evidence="2" type="ORF">EI97DRAFT_497634</name>
</gene>
<sequence>MPREPFLTRIGLGRSPFLNTPSITRTAHYFQIAEGEEIPQHILHPDDGRYIQIYDERGHPINPLAKEFARKSRHALNEITAATGVVEKYLPPSEKLPGPSDEYHKRIELEDKYWYWLERAFNQGSVLSRWWLGNIVARLCAFDFPSSMTIAEILASECRLSGLSIFYAGMDLRILSALVGYVVTSLEKSSTLERILRATGFSRATRIWVGRFSCILLYMAKAAEYPVYYSFWYRESLQRLGLLPTTMASFWDAVPQCTSLLSSLPSEVHFSKPTFLRLAKAVLVWPAPWAFLITLWTTWVQHTAFWPLLATIDSPASNAPKRQLVRHIRVNASRCTWAHRTLLHASNRIFGVLGWRSNHHVIQVRERHPGEVEVSGTVVTNLQPLESLEEAVGQLARPGRSAVRGEWTTCRITPLSMLPASTAVTICAKFVGRLAELPLDVVMYRLVAGHYLLAPGGHVSSTRLGRYRLLDPLAELRSMDMRWACTLLSRLVFFEGVGLAIEFGLFFFQWGLSTYVGKKYFGWGDPERRQ</sequence>
<dbReference type="OrthoDB" id="5383784at2759"/>